<gene>
    <name evidence="1" type="ORF">N8T08_007908</name>
</gene>
<reference evidence="1 2" key="1">
    <citation type="journal article" date="2023" name="ACS Omega">
        <title>Identification of the Neoaspergillic Acid Biosynthesis Gene Cluster by Establishing an In Vitro CRISPR-Ribonucleoprotein Genetic System in Aspergillus melleus.</title>
        <authorList>
            <person name="Yuan B."/>
            <person name="Grau M.F."/>
            <person name="Murata R.M."/>
            <person name="Torok T."/>
            <person name="Venkateswaran K."/>
            <person name="Stajich J.E."/>
            <person name="Wang C.C.C."/>
        </authorList>
    </citation>
    <scope>NUCLEOTIDE SEQUENCE [LARGE SCALE GENOMIC DNA]</scope>
    <source>
        <strain evidence="1 2">IMV 1140</strain>
    </source>
</reference>
<accession>A0ACC3AXX7</accession>
<protein>
    <submittedName>
        <fullName evidence="1">Uncharacterized protein</fullName>
    </submittedName>
</protein>
<sequence>MSTVILGGGIIGSSIAYYLSESQQAGDVHIIEPSSRLFSGASGYAAGFLAKDWFAPSLAPLGELSELGYMKGTALSLAPSVESKMGLHGDDWLSAGASRAKTAVGSRESATVDLPEWLTRQKGMALERISDDDTAQVDPLKLSTFLMGSAISRGVQLHQPAKAVSLARGRDGETITGVTISTLGTNKETAITCTNLIVCACPWTPQAFHDLFTSSQRDIPVSSLAGYSLVLCSPRYTLEHEQKLHGGRSHAIFAESPAGISPEVFSRQGGEIYIAGLNSPRTKLPARAEDSLDLMKRKDLDKLQAISVQLMGKFTDSAVESSEEIPNVNDLEVIREGLCFRPVSKWGTPIISRVEDSLLGKGVKSHREGGVFVASGHGPWGISLSLGTGKVIADMVRGIRLAADVSELGL</sequence>
<name>A0ACC3AXX7_9EURO</name>
<organism evidence="1 2">
    <name type="scientific">Aspergillus melleus</name>
    <dbReference type="NCBI Taxonomy" id="138277"/>
    <lineage>
        <taxon>Eukaryota</taxon>
        <taxon>Fungi</taxon>
        <taxon>Dikarya</taxon>
        <taxon>Ascomycota</taxon>
        <taxon>Pezizomycotina</taxon>
        <taxon>Eurotiomycetes</taxon>
        <taxon>Eurotiomycetidae</taxon>
        <taxon>Eurotiales</taxon>
        <taxon>Aspergillaceae</taxon>
        <taxon>Aspergillus</taxon>
        <taxon>Aspergillus subgen. Circumdati</taxon>
    </lineage>
</organism>
<keyword evidence="2" id="KW-1185">Reference proteome</keyword>
<dbReference type="Proteomes" id="UP001177260">
    <property type="component" value="Unassembled WGS sequence"/>
</dbReference>
<comment type="caution">
    <text evidence="1">The sequence shown here is derived from an EMBL/GenBank/DDBJ whole genome shotgun (WGS) entry which is preliminary data.</text>
</comment>
<proteinExistence type="predicted"/>
<evidence type="ECO:0000313" key="1">
    <source>
        <dbReference type="EMBL" id="KAK1142356.1"/>
    </source>
</evidence>
<dbReference type="EMBL" id="JAOPJF010000051">
    <property type="protein sequence ID" value="KAK1142356.1"/>
    <property type="molecule type" value="Genomic_DNA"/>
</dbReference>
<evidence type="ECO:0000313" key="2">
    <source>
        <dbReference type="Proteomes" id="UP001177260"/>
    </source>
</evidence>